<dbReference type="PANTHER" id="PTHR22953:SF153">
    <property type="entry name" value="PURPLE ACID PHOSPHATASE"/>
    <property type="match status" value="1"/>
</dbReference>
<accession>A0A399IS34</accession>
<dbReference type="InterPro" id="IPR039331">
    <property type="entry name" value="PAPs-like"/>
</dbReference>
<dbReference type="EMBL" id="QXDJ01000002">
    <property type="protein sequence ID" value="RII35397.1"/>
    <property type="molecule type" value="Genomic_DNA"/>
</dbReference>
<proteinExistence type="predicted"/>
<protein>
    <submittedName>
        <fullName evidence="3">Metallophosphoesterase</fullName>
    </submittedName>
</protein>
<gene>
    <name evidence="3" type="ORF">D2A34_09350</name>
</gene>
<dbReference type="InterPro" id="IPR004843">
    <property type="entry name" value="Calcineurin-like_PHP"/>
</dbReference>
<reference evidence="3 4" key="1">
    <citation type="submission" date="2018-08" db="EMBL/GenBank/DDBJ databases">
        <title>Genome of Clostridium chromiireducens C1, DSM12136.</title>
        <authorList>
            <person name="Xing M."/>
            <person name="Wei Y."/>
            <person name="Ang E.L."/>
            <person name="Zhao H."/>
            <person name="Zhang Y."/>
        </authorList>
    </citation>
    <scope>NUCLEOTIDE SEQUENCE [LARGE SCALE GENOMIC DNA]</scope>
    <source>
        <strain evidence="3 4">C1</strain>
    </source>
</reference>
<dbReference type="RefSeq" id="WP_119366431.1">
    <property type="nucleotide sequence ID" value="NZ_JBLZIA010000010.1"/>
</dbReference>
<dbReference type="GO" id="GO:0003993">
    <property type="term" value="F:acid phosphatase activity"/>
    <property type="evidence" value="ECO:0007669"/>
    <property type="project" value="InterPro"/>
</dbReference>
<dbReference type="Gene3D" id="3.60.21.10">
    <property type="match status" value="1"/>
</dbReference>
<keyword evidence="1" id="KW-0732">Signal</keyword>
<evidence type="ECO:0000313" key="4">
    <source>
        <dbReference type="Proteomes" id="UP000265930"/>
    </source>
</evidence>
<comment type="caution">
    <text evidence="3">The sequence shown here is derived from an EMBL/GenBank/DDBJ whole genome shotgun (WGS) entry which is preliminary data.</text>
</comment>
<dbReference type="InterPro" id="IPR029052">
    <property type="entry name" value="Metallo-depent_PP-like"/>
</dbReference>
<feature type="domain" description="Calcineurin-like phosphoesterase" evidence="2">
    <location>
        <begin position="45"/>
        <end position="244"/>
    </location>
</feature>
<dbReference type="SUPFAM" id="SSF56300">
    <property type="entry name" value="Metallo-dependent phosphatases"/>
    <property type="match status" value="1"/>
</dbReference>
<evidence type="ECO:0000256" key="1">
    <source>
        <dbReference type="ARBA" id="ARBA00022729"/>
    </source>
</evidence>
<dbReference type="AlphaFoldDB" id="A0A399IS34"/>
<sequence length="318" mass="36214">MRKIKKVVISIILIIAGVAAVIYMNKPKPIDKSAASKVPDVDLAFAVLGDVHENIDSFQESINDLYKINPGMDALVLNGDTVDQGIEKQYDSVKKTINKNKDLLPKIIIKNIGNHEFFNYDIEVNSPEQVQTFINRYLEFAEEDKVYHDTWVKDYHFISLGSEDGNSETMNSITAFISEEQQKWLKEKLAEKYQKGKPIFVFLHQPLNSGNGANSWVGVKQSDQVKEILSKYPEVILFSSHTHRDLDENSVVLNQPFTMVHTGAVHYTIIPDQGSEGGRRREPYIKGLYIEVNGDKVVIQGRNIKDKQWIFTKEISKE</sequence>
<evidence type="ECO:0000259" key="2">
    <source>
        <dbReference type="Pfam" id="PF00149"/>
    </source>
</evidence>
<evidence type="ECO:0000313" key="3">
    <source>
        <dbReference type="EMBL" id="RII35397.1"/>
    </source>
</evidence>
<dbReference type="PANTHER" id="PTHR22953">
    <property type="entry name" value="ACID PHOSPHATASE RELATED"/>
    <property type="match status" value="1"/>
</dbReference>
<dbReference type="Proteomes" id="UP000265930">
    <property type="component" value="Unassembled WGS sequence"/>
</dbReference>
<organism evidence="3 4">
    <name type="scientific">Clostridium chromiireducens</name>
    <dbReference type="NCBI Taxonomy" id="225345"/>
    <lineage>
        <taxon>Bacteria</taxon>
        <taxon>Bacillati</taxon>
        <taxon>Bacillota</taxon>
        <taxon>Clostridia</taxon>
        <taxon>Eubacteriales</taxon>
        <taxon>Clostridiaceae</taxon>
        <taxon>Clostridium</taxon>
    </lineage>
</organism>
<dbReference type="Pfam" id="PF00149">
    <property type="entry name" value="Metallophos"/>
    <property type="match status" value="1"/>
</dbReference>
<name>A0A399IS34_9CLOT</name>